<proteinExistence type="inferred from homology"/>
<dbReference type="InterPro" id="IPR036259">
    <property type="entry name" value="MFS_trans_sf"/>
</dbReference>
<comment type="similarity">
    <text evidence="2">Belongs to the major facilitator superfamily. Folate-biopterin transporter (TC 2.A.71) family.</text>
</comment>
<evidence type="ECO:0000313" key="9">
    <source>
        <dbReference type="EMBL" id="CEM11296.1"/>
    </source>
</evidence>
<feature type="transmembrane region" description="Helical" evidence="8">
    <location>
        <begin position="411"/>
        <end position="432"/>
    </location>
</feature>
<evidence type="ECO:0000256" key="5">
    <source>
        <dbReference type="ARBA" id="ARBA00022989"/>
    </source>
</evidence>
<feature type="compositionally biased region" description="Acidic residues" evidence="7">
    <location>
        <begin position="590"/>
        <end position="601"/>
    </location>
</feature>
<dbReference type="GO" id="GO:0016020">
    <property type="term" value="C:membrane"/>
    <property type="evidence" value="ECO:0007669"/>
    <property type="project" value="UniProtKB-SubCell"/>
</dbReference>
<feature type="transmembrane region" description="Helical" evidence="8">
    <location>
        <begin position="244"/>
        <end position="261"/>
    </location>
</feature>
<feature type="transmembrane region" description="Helical" evidence="8">
    <location>
        <begin position="78"/>
        <end position="97"/>
    </location>
</feature>
<keyword evidence="3" id="KW-0813">Transport</keyword>
<comment type="subcellular location">
    <subcellularLocation>
        <location evidence="1">Membrane</location>
        <topology evidence="1">Multi-pass membrane protein</topology>
    </subcellularLocation>
</comment>
<evidence type="ECO:0000256" key="8">
    <source>
        <dbReference type="SAM" id="Phobius"/>
    </source>
</evidence>
<keyword evidence="4 8" id="KW-0812">Transmembrane</keyword>
<dbReference type="InterPro" id="IPR039309">
    <property type="entry name" value="BT1"/>
</dbReference>
<gene>
    <name evidence="9" type="ORF">Vbra_15119</name>
</gene>
<evidence type="ECO:0000313" key="10">
    <source>
        <dbReference type="Proteomes" id="UP000041254"/>
    </source>
</evidence>
<dbReference type="EMBL" id="CDMY01000413">
    <property type="protein sequence ID" value="CEM11296.1"/>
    <property type="molecule type" value="Genomic_DNA"/>
</dbReference>
<keyword evidence="10" id="KW-1185">Reference proteome</keyword>
<dbReference type="PhylomeDB" id="A0A0G4FEB6"/>
<dbReference type="VEuPathDB" id="CryptoDB:Vbra_15119"/>
<keyword evidence="5 8" id="KW-1133">Transmembrane helix</keyword>
<organism evidence="9 10">
    <name type="scientific">Vitrella brassicaformis (strain CCMP3155)</name>
    <dbReference type="NCBI Taxonomy" id="1169540"/>
    <lineage>
        <taxon>Eukaryota</taxon>
        <taxon>Sar</taxon>
        <taxon>Alveolata</taxon>
        <taxon>Colpodellida</taxon>
        <taxon>Vitrellaceae</taxon>
        <taxon>Vitrella</taxon>
    </lineage>
</organism>
<dbReference type="Pfam" id="PF03092">
    <property type="entry name" value="BT1"/>
    <property type="match status" value="1"/>
</dbReference>
<feature type="transmembrane region" description="Helical" evidence="8">
    <location>
        <begin position="174"/>
        <end position="193"/>
    </location>
</feature>
<evidence type="ECO:0000256" key="1">
    <source>
        <dbReference type="ARBA" id="ARBA00004141"/>
    </source>
</evidence>
<dbReference type="PANTHER" id="PTHR31585:SF51">
    <property type="entry name" value="TRANSPORTER, PUTATIVE-RELATED"/>
    <property type="match status" value="1"/>
</dbReference>
<dbReference type="SUPFAM" id="SSF103473">
    <property type="entry name" value="MFS general substrate transporter"/>
    <property type="match status" value="1"/>
</dbReference>
<dbReference type="STRING" id="1169540.A0A0G4FEB6"/>
<feature type="region of interest" description="Disordered" evidence="7">
    <location>
        <begin position="569"/>
        <end position="630"/>
    </location>
</feature>
<feature type="region of interest" description="Disordered" evidence="7">
    <location>
        <begin position="654"/>
        <end position="676"/>
    </location>
</feature>
<reference evidence="9 10" key="1">
    <citation type="submission" date="2014-11" db="EMBL/GenBank/DDBJ databases">
        <authorList>
            <person name="Zhu J."/>
            <person name="Qi W."/>
            <person name="Song R."/>
        </authorList>
    </citation>
    <scope>NUCLEOTIDE SEQUENCE [LARGE SCALE GENOMIC DNA]</scope>
</reference>
<feature type="compositionally biased region" description="Basic and acidic residues" evidence="7">
    <location>
        <begin position="665"/>
        <end position="676"/>
    </location>
</feature>
<dbReference type="Proteomes" id="UP000041254">
    <property type="component" value="Unassembled WGS sequence"/>
</dbReference>
<feature type="transmembrane region" description="Helical" evidence="8">
    <location>
        <begin position="343"/>
        <end position="363"/>
    </location>
</feature>
<dbReference type="AlphaFoldDB" id="A0A0G4FEB6"/>
<feature type="transmembrane region" description="Helical" evidence="8">
    <location>
        <begin position="148"/>
        <end position="168"/>
    </location>
</feature>
<keyword evidence="6 8" id="KW-0472">Membrane</keyword>
<protein>
    <recommendedName>
        <fullName evidence="11">Folate/biopterin transporter</fullName>
    </recommendedName>
</protein>
<name>A0A0G4FEB6_VITBC</name>
<dbReference type="PANTHER" id="PTHR31585">
    <property type="entry name" value="FOLATE-BIOPTERIN TRANSPORTER 1, CHLOROPLASTIC"/>
    <property type="match status" value="1"/>
</dbReference>
<accession>A0A0G4FEB6</accession>
<evidence type="ECO:0000256" key="2">
    <source>
        <dbReference type="ARBA" id="ARBA00007015"/>
    </source>
</evidence>
<evidence type="ECO:0008006" key="11">
    <source>
        <dbReference type="Google" id="ProtNLM"/>
    </source>
</evidence>
<sequence length="676" mass="73088">MAEVSHSVSHSAIPAEVLGAPSLPDSLPSTETLGKATARQRRSRASLLRSGWEAGGQAVLQCGGKFYTRLRKEYGTEFLMLLSNVCLGVKGIIYQYLMTVGLPYFKWLGLDGVKYQTNFTIAWTPWAMKGIFASLTDAWPIGGYHAKWYMFIANVLGVAGLLGLAVLPRETARTHVWIVGAFFFMAQVQVAVQDMLLDGKYTELMAISGRGNEIVTYVWFMSTVGNMMASATVGPISDSVGPGLVFWIALPIALQTAYPILRGWMPEERVPPPNGSKLQVAKVKSEWRTFAMGCSTGVAALGLAIVGAAFSPFVQLVYTLSVSVVVSILSCFLCKREQATTNLYFLLSVSLYVQIPGAIDFWYTADPSCVADGPHFDFTYYQTVSQLVGNVAQVAGIVLFQLCVRNWRFRTAFWVTTVVRIVASCVDLLIIQRVNVRFGLPDKAAFILGDAMILNLAQMLDLMPAILLTSRLTSPAMATTSFAVLAGFFNFGMNASRALGTFMIDWFGVKTAESHTGVGASAEECDFSNLSWLVLVAHIILPALSIPLAFFLIPDLPINGPLETQHASASRQLSASSLADEDTMAGGGLDETDDQYTDEESTTAAAAAAVAGKRTSDEPTARQNEQHHETAPTVLAIEMEEMALRVPMGLCVGSSSVMPRTPRMATEEGGDRGAGD</sequence>
<evidence type="ECO:0000256" key="7">
    <source>
        <dbReference type="SAM" id="MobiDB-lite"/>
    </source>
</evidence>
<feature type="transmembrane region" description="Helical" evidence="8">
    <location>
        <begin position="444"/>
        <end position="468"/>
    </location>
</feature>
<feature type="transmembrane region" description="Helical" evidence="8">
    <location>
        <begin position="383"/>
        <end position="404"/>
    </location>
</feature>
<feature type="transmembrane region" description="Helical" evidence="8">
    <location>
        <begin position="530"/>
        <end position="553"/>
    </location>
</feature>
<evidence type="ECO:0000256" key="3">
    <source>
        <dbReference type="ARBA" id="ARBA00022448"/>
    </source>
</evidence>
<feature type="compositionally biased region" description="Low complexity" evidence="7">
    <location>
        <begin position="569"/>
        <end position="578"/>
    </location>
</feature>
<feature type="compositionally biased region" description="Basic and acidic residues" evidence="7">
    <location>
        <begin position="614"/>
        <end position="630"/>
    </location>
</feature>
<evidence type="ECO:0000256" key="4">
    <source>
        <dbReference type="ARBA" id="ARBA00022692"/>
    </source>
</evidence>
<dbReference type="InParanoid" id="A0A0G4FEB6"/>
<feature type="transmembrane region" description="Helical" evidence="8">
    <location>
        <begin position="290"/>
        <end position="310"/>
    </location>
</feature>
<dbReference type="OrthoDB" id="754047at2759"/>
<feature type="transmembrane region" description="Helical" evidence="8">
    <location>
        <begin position="475"/>
        <end position="493"/>
    </location>
</feature>
<dbReference type="OMA" id="ANTACAF"/>
<evidence type="ECO:0000256" key="6">
    <source>
        <dbReference type="ARBA" id="ARBA00023136"/>
    </source>
</evidence>
<feature type="transmembrane region" description="Helical" evidence="8">
    <location>
        <begin position="316"/>
        <end position="334"/>
    </location>
</feature>